<keyword evidence="1" id="KW-0472">Membrane</keyword>
<gene>
    <name evidence="2" type="ORF">FB466_2107</name>
</gene>
<comment type="caution">
    <text evidence="2">The sequence shown here is derived from an EMBL/GenBank/DDBJ whole genome shotgun (WGS) entry which is preliminary data.</text>
</comment>
<name>A0A543HS44_9MICO</name>
<evidence type="ECO:0000256" key="1">
    <source>
        <dbReference type="SAM" id="Phobius"/>
    </source>
</evidence>
<sequence>MPIYHERLWPGFWLFIATLLIVPATILVLAPISMLAGIIAAITLYCLTVGILVFSSPTIAITDGTLTAGRASIPVKLLGNVTEFQGDEAVQERGPRLDARAHLMIRGWISPIIKVSVTDANDPTPYWIISTRNPTGFANALREAISA</sequence>
<organism evidence="2 3">
    <name type="scientific">Klugiella xanthotipulae</name>
    <dbReference type="NCBI Taxonomy" id="244735"/>
    <lineage>
        <taxon>Bacteria</taxon>
        <taxon>Bacillati</taxon>
        <taxon>Actinomycetota</taxon>
        <taxon>Actinomycetes</taxon>
        <taxon>Micrococcales</taxon>
        <taxon>Microbacteriaceae</taxon>
        <taxon>Klugiella</taxon>
    </lineage>
</organism>
<dbReference type="Pfam" id="PF11292">
    <property type="entry name" value="DUF3093"/>
    <property type="match status" value="1"/>
</dbReference>
<keyword evidence="1" id="KW-0812">Transmembrane</keyword>
<proteinExistence type="predicted"/>
<protein>
    <submittedName>
        <fullName evidence="2">DUF3093 family protein</fullName>
    </submittedName>
</protein>
<keyword evidence="1" id="KW-1133">Transmembrane helix</keyword>
<accession>A0A543HS44</accession>
<feature type="transmembrane region" description="Helical" evidence="1">
    <location>
        <begin position="12"/>
        <end position="32"/>
    </location>
</feature>
<dbReference type="OrthoDB" id="3217020at2"/>
<dbReference type="RefSeq" id="WP_141918310.1">
    <property type="nucleotide sequence ID" value="NZ_BAAAYS010000004.1"/>
</dbReference>
<keyword evidence="3" id="KW-1185">Reference proteome</keyword>
<dbReference type="EMBL" id="VFPN01000003">
    <property type="protein sequence ID" value="TQM61171.1"/>
    <property type="molecule type" value="Genomic_DNA"/>
</dbReference>
<evidence type="ECO:0000313" key="3">
    <source>
        <dbReference type="Proteomes" id="UP000318331"/>
    </source>
</evidence>
<dbReference type="AlphaFoldDB" id="A0A543HS44"/>
<reference evidence="2 3" key="1">
    <citation type="submission" date="2019-06" db="EMBL/GenBank/DDBJ databases">
        <title>Sequencing the genomes of 1000 actinobacteria strains.</title>
        <authorList>
            <person name="Klenk H.-P."/>
        </authorList>
    </citation>
    <scope>NUCLEOTIDE SEQUENCE [LARGE SCALE GENOMIC DNA]</scope>
    <source>
        <strain evidence="2 3">DSM 18031</strain>
    </source>
</reference>
<evidence type="ECO:0000313" key="2">
    <source>
        <dbReference type="EMBL" id="TQM61171.1"/>
    </source>
</evidence>
<feature type="transmembrane region" description="Helical" evidence="1">
    <location>
        <begin position="38"/>
        <end position="61"/>
    </location>
</feature>
<dbReference type="InterPro" id="IPR021443">
    <property type="entry name" value="DUF3093"/>
</dbReference>
<dbReference type="Proteomes" id="UP000318331">
    <property type="component" value="Unassembled WGS sequence"/>
</dbReference>